<evidence type="ECO:0000313" key="4">
    <source>
        <dbReference type="Proteomes" id="UP001501358"/>
    </source>
</evidence>
<dbReference type="InterPro" id="IPR001387">
    <property type="entry name" value="Cro/C1-type_HTH"/>
</dbReference>
<dbReference type="InterPro" id="IPR010982">
    <property type="entry name" value="Lambda_DNA-bd_dom_sf"/>
</dbReference>
<keyword evidence="4" id="KW-1185">Reference proteome</keyword>
<dbReference type="Proteomes" id="UP001501358">
    <property type="component" value="Unassembled WGS sequence"/>
</dbReference>
<feature type="compositionally biased region" description="Basic and acidic residues" evidence="1">
    <location>
        <begin position="1"/>
        <end position="18"/>
    </location>
</feature>
<dbReference type="SUPFAM" id="SSF47413">
    <property type="entry name" value="lambda repressor-like DNA-binding domains"/>
    <property type="match status" value="1"/>
</dbReference>
<accession>A0ABN3MK17</accession>
<dbReference type="EMBL" id="BAAATA010000033">
    <property type="protein sequence ID" value="GAA2503054.1"/>
    <property type="molecule type" value="Genomic_DNA"/>
</dbReference>
<evidence type="ECO:0000313" key="3">
    <source>
        <dbReference type="EMBL" id="GAA2503054.1"/>
    </source>
</evidence>
<evidence type="ECO:0000259" key="2">
    <source>
        <dbReference type="PROSITE" id="PS50943"/>
    </source>
</evidence>
<comment type="caution">
    <text evidence="3">The sequence shown here is derived from an EMBL/GenBank/DDBJ whole genome shotgun (WGS) entry which is preliminary data.</text>
</comment>
<organism evidence="3 4">
    <name type="scientific">Streptomyces thermolineatus</name>
    <dbReference type="NCBI Taxonomy" id="44033"/>
    <lineage>
        <taxon>Bacteria</taxon>
        <taxon>Bacillati</taxon>
        <taxon>Actinomycetota</taxon>
        <taxon>Actinomycetes</taxon>
        <taxon>Kitasatosporales</taxon>
        <taxon>Streptomycetaceae</taxon>
        <taxon>Streptomyces</taxon>
    </lineage>
</organism>
<dbReference type="Pfam" id="PF01381">
    <property type="entry name" value="HTH_3"/>
    <property type="match status" value="1"/>
</dbReference>
<sequence>MSRYSKWSEVKRRLRESSPELSDAEWESRKQAARTATEAYVLGHHLRELRKEQGLTQAQVGASLGISQARVSQIENGEIHNLETMRTYAAALGARITVSIEYGDRIIGAA</sequence>
<name>A0ABN3MK17_9ACTN</name>
<dbReference type="RefSeq" id="WP_344385024.1">
    <property type="nucleotide sequence ID" value="NZ_BAAATA010000033.1"/>
</dbReference>
<evidence type="ECO:0000256" key="1">
    <source>
        <dbReference type="SAM" id="MobiDB-lite"/>
    </source>
</evidence>
<dbReference type="PROSITE" id="PS00716">
    <property type="entry name" value="SIGMA70_2"/>
    <property type="match status" value="1"/>
</dbReference>
<gene>
    <name evidence="3" type="ORF">GCM10010406_44510</name>
</gene>
<reference evidence="3 4" key="1">
    <citation type="journal article" date="2019" name="Int. J. Syst. Evol. Microbiol.">
        <title>The Global Catalogue of Microorganisms (GCM) 10K type strain sequencing project: providing services to taxonomists for standard genome sequencing and annotation.</title>
        <authorList>
            <consortium name="The Broad Institute Genomics Platform"/>
            <consortium name="The Broad Institute Genome Sequencing Center for Infectious Disease"/>
            <person name="Wu L."/>
            <person name="Ma J."/>
        </authorList>
    </citation>
    <scope>NUCLEOTIDE SEQUENCE [LARGE SCALE GENOMIC DNA]</scope>
    <source>
        <strain evidence="3 4">JCM 6307</strain>
    </source>
</reference>
<dbReference type="InterPro" id="IPR000943">
    <property type="entry name" value="RNA_pol_sigma70"/>
</dbReference>
<dbReference type="SMART" id="SM00530">
    <property type="entry name" value="HTH_XRE"/>
    <property type="match status" value="1"/>
</dbReference>
<protein>
    <submittedName>
        <fullName evidence="3">Helix-turn-helix domain-containing protein</fullName>
    </submittedName>
</protein>
<feature type="region of interest" description="Disordered" evidence="1">
    <location>
        <begin position="1"/>
        <end position="26"/>
    </location>
</feature>
<dbReference type="Gene3D" id="1.10.260.40">
    <property type="entry name" value="lambda repressor-like DNA-binding domains"/>
    <property type="match status" value="1"/>
</dbReference>
<dbReference type="PROSITE" id="PS50943">
    <property type="entry name" value="HTH_CROC1"/>
    <property type="match status" value="1"/>
</dbReference>
<proteinExistence type="predicted"/>
<dbReference type="CDD" id="cd00093">
    <property type="entry name" value="HTH_XRE"/>
    <property type="match status" value="1"/>
</dbReference>
<feature type="domain" description="HTH cro/C1-type" evidence="2">
    <location>
        <begin position="46"/>
        <end position="99"/>
    </location>
</feature>